<evidence type="ECO:0000259" key="6">
    <source>
        <dbReference type="Pfam" id="PF00850"/>
    </source>
</evidence>
<evidence type="ECO:0000313" key="8">
    <source>
        <dbReference type="Proteomes" id="UP000243378"/>
    </source>
</evidence>
<dbReference type="InterPro" id="IPR000286">
    <property type="entry name" value="HDACs"/>
</dbReference>
<dbReference type="PANTHER" id="PTHR10625">
    <property type="entry name" value="HISTONE DEACETYLASE HDAC1-RELATED"/>
    <property type="match status" value="1"/>
</dbReference>
<dbReference type="CDD" id="cd10001">
    <property type="entry name" value="HDAC_classII_APAH"/>
    <property type="match status" value="1"/>
</dbReference>
<sequence>MQVSQPEKLTMRTIYSDDHHLHHGRCEIIDGELKPCFEMPSRADHVLARVRQQQLGEVIAPGDFGRAPIERVHHRDYLSFFQGAWDRWAAMGREGDLMPFTWPARTLRSVVPDNLHGQLGYYSFDGGAPITAGTWQAAWSAAQVALTGQQLITAGANSAFALCRPPGHHAAADLMGGYCYLNNAAIAAQAFLDQGCKRVAILDVDYHHGNGTQSIFYDRSDVLFVSLHGDPSFEFPFFLGYADETGEGAGEGFNFNLPLAAGSTWAQWSAALESACVRIDDYAPDVIVVSLGVDTFKEDPISQFKLDSPDYLRMGERIACLGKPSLFVMEGGYAVEEIGVNAVNVLEGFEGA</sequence>
<evidence type="ECO:0000256" key="1">
    <source>
        <dbReference type="ARBA" id="ARBA00001947"/>
    </source>
</evidence>
<evidence type="ECO:0000256" key="2">
    <source>
        <dbReference type="ARBA" id="ARBA00005947"/>
    </source>
</evidence>
<dbReference type="InterPro" id="IPR023801">
    <property type="entry name" value="His_deacetylse_dom"/>
</dbReference>
<protein>
    <submittedName>
        <fullName evidence="7">Acetoin utilization deacetylase AcuC</fullName>
    </submittedName>
</protein>
<dbReference type="PRINTS" id="PR01270">
    <property type="entry name" value="HDASUPER"/>
</dbReference>
<evidence type="ECO:0000256" key="3">
    <source>
        <dbReference type="ARBA" id="ARBA00022723"/>
    </source>
</evidence>
<dbReference type="SUPFAM" id="SSF52768">
    <property type="entry name" value="Arginase/deacetylase"/>
    <property type="match status" value="1"/>
</dbReference>
<dbReference type="GO" id="GO:0040029">
    <property type="term" value="P:epigenetic regulation of gene expression"/>
    <property type="evidence" value="ECO:0007669"/>
    <property type="project" value="TreeGrafter"/>
</dbReference>
<dbReference type="AlphaFoldDB" id="A0A1G7HHG5"/>
<organism evidence="7 8">
    <name type="scientific">Phytopseudomonas seleniipraecipitans</name>
    <dbReference type="NCBI Taxonomy" id="640205"/>
    <lineage>
        <taxon>Bacteria</taxon>
        <taxon>Pseudomonadati</taxon>
        <taxon>Pseudomonadota</taxon>
        <taxon>Gammaproteobacteria</taxon>
        <taxon>Pseudomonadales</taxon>
        <taxon>Pseudomonadaceae</taxon>
        <taxon>Phytopseudomonas</taxon>
    </lineage>
</organism>
<keyword evidence="5" id="KW-0862">Zinc</keyword>
<keyword evidence="4" id="KW-0378">Hydrolase</keyword>
<gene>
    <name evidence="7" type="ORF">SAMN05216381_0658</name>
</gene>
<dbReference type="GO" id="GO:0004407">
    <property type="term" value="F:histone deacetylase activity"/>
    <property type="evidence" value="ECO:0007669"/>
    <property type="project" value="TreeGrafter"/>
</dbReference>
<dbReference type="Gene3D" id="3.40.800.20">
    <property type="entry name" value="Histone deacetylase domain"/>
    <property type="match status" value="1"/>
</dbReference>
<proteinExistence type="inferred from homology"/>
<dbReference type="PANTHER" id="PTHR10625:SF17">
    <property type="entry name" value="HISTONE DEACETYLASE 8"/>
    <property type="match status" value="1"/>
</dbReference>
<dbReference type="GO" id="GO:0016787">
    <property type="term" value="F:hydrolase activity"/>
    <property type="evidence" value="ECO:0007669"/>
    <property type="project" value="UniProtKB-KW"/>
</dbReference>
<dbReference type="EMBL" id="FNBM01000001">
    <property type="protein sequence ID" value="SDE99930.1"/>
    <property type="molecule type" value="Genomic_DNA"/>
</dbReference>
<evidence type="ECO:0000313" key="7">
    <source>
        <dbReference type="EMBL" id="SDE99930.1"/>
    </source>
</evidence>
<accession>A0A1G7HHG5</accession>
<dbReference type="Pfam" id="PF00850">
    <property type="entry name" value="Hist_deacetyl"/>
    <property type="match status" value="1"/>
</dbReference>
<name>A0A1G7HHG5_9GAMM</name>
<reference evidence="7 8" key="1">
    <citation type="submission" date="2016-10" db="EMBL/GenBank/DDBJ databases">
        <authorList>
            <person name="de Groot N.N."/>
        </authorList>
    </citation>
    <scope>NUCLEOTIDE SEQUENCE [LARGE SCALE GENOMIC DNA]</scope>
    <source>
        <strain evidence="7 8">LMG 25475</strain>
    </source>
</reference>
<comment type="similarity">
    <text evidence="2">Belongs to the histone deacetylase family.</text>
</comment>
<dbReference type="GO" id="GO:0046872">
    <property type="term" value="F:metal ion binding"/>
    <property type="evidence" value="ECO:0007669"/>
    <property type="project" value="UniProtKB-KW"/>
</dbReference>
<dbReference type="Proteomes" id="UP000243378">
    <property type="component" value="Unassembled WGS sequence"/>
</dbReference>
<dbReference type="InterPro" id="IPR037138">
    <property type="entry name" value="His_deacetylse_dom_sf"/>
</dbReference>
<keyword evidence="3" id="KW-0479">Metal-binding</keyword>
<dbReference type="STRING" id="640205.SAMN05216381_0658"/>
<comment type="cofactor">
    <cofactor evidence="1">
        <name>Zn(2+)</name>
        <dbReference type="ChEBI" id="CHEBI:29105"/>
    </cofactor>
</comment>
<dbReference type="InterPro" id="IPR023696">
    <property type="entry name" value="Ureohydrolase_dom_sf"/>
</dbReference>
<evidence type="ECO:0000256" key="5">
    <source>
        <dbReference type="ARBA" id="ARBA00022833"/>
    </source>
</evidence>
<feature type="domain" description="Histone deacetylase" evidence="6">
    <location>
        <begin position="38"/>
        <end position="346"/>
    </location>
</feature>
<evidence type="ECO:0000256" key="4">
    <source>
        <dbReference type="ARBA" id="ARBA00022801"/>
    </source>
</evidence>